<gene>
    <name evidence="1" type="ORF">MW7_003050</name>
</gene>
<accession>A0ACD3SSB8</accession>
<evidence type="ECO:0000313" key="2">
    <source>
        <dbReference type="Proteomes" id="UP000004277"/>
    </source>
</evidence>
<name>A0ACD3SSB8_9BURK</name>
<keyword evidence="2" id="KW-1185">Reference proteome</keyword>
<dbReference type="EMBL" id="AKCV02000011">
    <property type="protein sequence ID" value="TMS59171.1"/>
    <property type="molecule type" value="Genomic_DNA"/>
</dbReference>
<sequence>MNQRILSYQDALLLSKLSEHLLRVAGPETYAAEQLVEILSTATILPDGEIREDRVGIGSLVVYHEAGQRERDTATIVPPEDGNPSLGRISVLTPMALALIGRKVGTTVEVPLPLQRTKQFTIAEIQCATELRRLE</sequence>
<proteinExistence type="predicted"/>
<reference evidence="1" key="1">
    <citation type="submission" date="2019-05" db="EMBL/GenBank/DDBJ databases">
        <title>Revised genome assembly of Burkholderiaceae (previously Ralstonia) sp. PBA.</title>
        <authorList>
            <person name="Gan H.M."/>
        </authorList>
    </citation>
    <scope>NUCLEOTIDE SEQUENCE</scope>
    <source>
        <strain evidence="1">PBA</strain>
    </source>
</reference>
<protein>
    <submittedName>
        <fullName evidence="1">Transcriptional regulator</fullName>
    </submittedName>
</protein>
<dbReference type="Proteomes" id="UP000004277">
    <property type="component" value="Unassembled WGS sequence"/>
</dbReference>
<evidence type="ECO:0000313" key="1">
    <source>
        <dbReference type="EMBL" id="TMS59171.1"/>
    </source>
</evidence>
<comment type="caution">
    <text evidence="1">The sequence shown here is derived from an EMBL/GenBank/DDBJ whole genome shotgun (WGS) entry which is preliminary data.</text>
</comment>
<organism evidence="1 2">
    <name type="scientific">Imbroritus primus</name>
    <dbReference type="NCBI Taxonomy" id="3058603"/>
    <lineage>
        <taxon>Bacteria</taxon>
        <taxon>Pseudomonadati</taxon>
        <taxon>Pseudomonadota</taxon>
        <taxon>Betaproteobacteria</taxon>
        <taxon>Burkholderiales</taxon>
        <taxon>Burkholderiaceae</taxon>
        <taxon>Imbroritus</taxon>
    </lineage>
</organism>